<evidence type="ECO:0000313" key="2">
    <source>
        <dbReference type="EMBL" id="EUA33129.1"/>
    </source>
</evidence>
<protein>
    <submittedName>
        <fullName evidence="2">Uncharacterized protein</fullName>
    </submittedName>
</protein>
<gene>
    <name evidence="2" type="ORF">I553_7537</name>
</gene>
<sequence length="62" mass="6658">MRGVGRYHQALGVPIATLPMAVPVNLRAEADPPAATGSPVSTWPRRSAPPTRYSACARFARR</sequence>
<dbReference type="EMBL" id="JAOB01000047">
    <property type="protein sequence ID" value="EUA33129.1"/>
    <property type="molecule type" value="Genomic_DNA"/>
</dbReference>
<comment type="caution">
    <text evidence="2">The sequence shown here is derived from an EMBL/GenBank/DDBJ whole genome shotgun (WGS) entry which is preliminary data.</text>
</comment>
<dbReference type="PATRIC" id="fig|1299334.3.peg.4920"/>
<feature type="region of interest" description="Disordered" evidence="1">
    <location>
        <begin position="30"/>
        <end position="51"/>
    </location>
</feature>
<reference evidence="2" key="1">
    <citation type="submission" date="2014-01" db="EMBL/GenBank/DDBJ databases">
        <authorList>
            <person name="Brown-Elliot B."/>
            <person name="Wallace R."/>
            <person name="Lenaerts A."/>
            <person name="Ordway D."/>
            <person name="DeGroote M.A."/>
            <person name="Parker T."/>
            <person name="Sizemore C."/>
            <person name="Tallon L.J."/>
            <person name="Sadzewicz L.K."/>
            <person name="Sengamalay N."/>
            <person name="Fraser C.M."/>
            <person name="Hine E."/>
            <person name="Shefchek K.A."/>
            <person name="Das S.P."/>
            <person name="Tettelin H."/>
        </authorList>
    </citation>
    <scope>NUCLEOTIDE SEQUENCE [LARGE SCALE GENOMIC DNA]</scope>
    <source>
        <strain evidence="2">4042</strain>
    </source>
</reference>
<accession>X8AND5</accession>
<organism evidence="2">
    <name type="scientific">Mycobacterium xenopi 4042</name>
    <dbReference type="NCBI Taxonomy" id="1299334"/>
    <lineage>
        <taxon>Bacteria</taxon>
        <taxon>Bacillati</taxon>
        <taxon>Actinomycetota</taxon>
        <taxon>Actinomycetes</taxon>
        <taxon>Mycobacteriales</taxon>
        <taxon>Mycobacteriaceae</taxon>
        <taxon>Mycobacterium</taxon>
    </lineage>
</organism>
<name>X8AND5_MYCXE</name>
<evidence type="ECO:0000256" key="1">
    <source>
        <dbReference type="SAM" id="MobiDB-lite"/>
    </source>
</evidence>
<dbReference type="AlphaFoldDB" id="X8AND5"/>
<proteinExistence type="predicted"/>